<organism evidence="5">
    <name type="scientific">Chelativorans sp. (strain BNC1)</name>
    <dbReference type="NCBI Taxonomy" id="266779"/>
    <lineage>
        <taxon>Bacteria</taxon>
        <taxon>Pseudomonadati</taxon>
        <taxon>Pseudomonadota</taxon>
        <taxon>Alphaproteobacteria</taxon>
        <taxon>Hyphomicrobiales</taxon>
        <taxon>Phyllobacteriaceae</taxon>
        <taxon>Chelativorans</taxon>
    </lineage>
</organism>
<dbReference type="SMART" id="SM00922">
    <property type="entry name" value="MR_MLE"/>
    <property type="match status" value="1"/>
</dbReference>
<dbReference type="CDD" id="cd03316">
    <property type="entry name" value="MR_like"/>
    <property type="match status" value="1"/>
</dbReference>
<dbReference type="SFLD" id="SFLDS00001">
    <property type="entry name" value="Enolase"/>
    <property type="match status" value="1"/>
</dbReference>
<dbReference type="KEGG" id="mes:Meso_4454"/>
<evidence type="ECO:0000256" key="1">
    <source>
        <dbReference type="ARBA" id="ARBA00001946"/>
    </source>
</evidence>
<proteinExistence type="predicted"/>
<dbReference type="InterPro" id="IPR029017">
    <property type="entry name" value="Enolase-like_N"/>
</dbReference>
<dbReference type="AlphaFoldDB" id="Q11AU3"/>
<dbReference type="Gene3D" id="3.30.390.10">
    <property type="entry name" value="Enolase-like, N-terminal domain"/>
    <property type="match status" value="1"/>
</dbReference>
<reference evidence="5" key="1">
    <citation type="submission" date="2006-06" db="EMBL/GenBank/DDBJ databases">
        <title>Complete sequence of Plasmid 2 of Chelativorans sp. BNC1.</title>
        <authorList>
            <consortium name="US DOE Joint Genome Institute"/>
            <person name="Copeland A."/>
            <person name="Lucas S."/>
            <person name="Lapidus A."/>
            <person name="Barry K."/>
            <person name="Detter J.C."/>
            <person name="Glavina del Rio T."/>
            <person name="Hammon N."/>
            <person name="Israni S."/>
            <person name="Dalin E."/>
            <person name="Tice H."/>
            <person name="Pitluck S."/>
            <person name="Chertkov O."/>
            <person name="Brettin T."/>
            <person name="Bruce D."/>
            <person name="Han C."/>
            <person name="Tapia R."/>
            <person name="Gilna P."/>
            <person name="Schmutz J."/>
            <person name="Larimer F."/>
            <person name="Land M."/>
            <person name="Hauser L."/>
            <person name="Kyrpides N."/>
            <person name="Mikhailova N."/>
            <person name="Richardson P."/>
        </authorList>
    </citation>
    <scope>NUCLEOTIDE SEQUENCE</scope>
    <source>
        <strain evidence="5">BNC1</strain>
        <plasmid evidence="5">2</plasmid>
    </source>
</reference>
<dbReference type="EMBL" id="CP000391">
    <property type="protein sequence ID" value="ABG65482.1"/>
    <property type="molecule type" value="Genomic_DNA"/>
</dbReference>
<evidence type="ECO:0000313" key="5">
    <source>
        <dbReference type="EMBL" id="ABG65482.1"/>
    </source>
</evidence>
<evidence type="ECO:0000259" key="4">
    <source>
        <dbReference type="SMART" id="SM00922"/>
    </source>
</evidence>
<protein>
    <submittedName>
        <fullName evidence="5">Mandelate racemase/muconate lactonizing enzyme-like protein</fullName>
    </submittedName>
</protein>
<comment type="cofactor">
    <cofactor evidence="1">
        <name>Mg(2+)</name>
        <dbReference type="ChEBI" id="CHEBI:18420"/>
    </cofactor>
</comment>
<keyword evidence="2" id="KW-0479">Metal-binding</keyword>
<gene>
    <name evidence="5" type="ordered locus">Meso_4454</name>
</gene>
<dbReference type="InterPro" id="IPR013341">
    <property type="entry name" value="Mandelate_racemase_N_dom"/>
</dbReference>
<sequence>MKITNVEAVALDVPIMVRHRKDPFVRQCNLVRIDTDSGISGYGYTSPGEWHSTAAKVVNDMFRDVLIGQNPCKINSVISSLSTRFNRHRATGAWASAVSMVDIGLWDLLGKLYGVPTSVLLGGARTEVPVYITFGLAEYSTEELVDTVSHLVDEGHTRFKMIVGGLRSRPITREESLRPGGSHWFQGFTEDLLLNDVKRVAAVREAIGPDKGLMVDGNGAFPLGEAKRLAQNLEPFNLIWFEEPVLGNDPDLLQRLRDQTTVPIAAGQNIGSLAAHRTLIESKSYDICQLNVTHCGGYSEALKIAHLAEAHNMPIATGGAQPHHNMHFHAGVQNGGLVEFHWLSWKVGEALFVDPPAPRNGFVSLTDEPGLGLEVRPDAIEKFRV</sequence>
<accession>Q11AU3</accession>
<dbReference type="GO" id="GO:0016836">
    <property type="term" value="F:hydro-lyase activity"/>
    <property type="evidence" value="ECO:0007669"/>
    <property type="project" value="TreeGrafter"/>
</dbReference>
<dbReference type="InterPro" id="IPR036849">
    <property type="entry name" value="Enolase-like_C_sf"/>
</dbReference>
<dbReference type="InterPro" id="IPR013342">
    <property type="entry name" value="Mandelate_racemase_C"/>
</dbReference>
<dbReference type="HOGENOM" id="CLU_030273_3_1_5"/>
<dbReference type="OrthoDB" id="9802699at2"/>
<dbReference type="Pfam" id="PF13378">
    <property type="entry name" value="MR_MLE_C"/>
    <property type="match status" value="1"/>
</dbReference>
<dbReference type="InterPro" id="IPR029065">
    <property type="entry name" value="Enolase_C-like"/>
</dbReference>
<dbReference type="PANTHER" id="PTHR13794:SF58">
    <property type="entry name" value="MITOCHONDRIAL ENOLASE SUPERFAMILY MEMBER 1"/>
    <property type="match status" value="1"/>
</dbReference>
<dbReference type="Gene3D" id="3.20.20.120">
    <property type="entry name" value="Enolase-like C-terminal domain"/>
    <property type="match status" value="1"/>
</dbReference>
<dbReference type="eggNOG" id="COG4948">
    <property type="taxonomic scope" value="Bacteria"/>
</dbReference>
<keyword evidence="3" id="KW-0460">Magnesium</keyword>
<dbReference type="GO" id="GO:0000287">
    <property type="term" value="F:magnesium ion binding"/>
    <property type="evidence" value="ECO:0007669"/>
    <property type="project" value="TreeGrafter"/>
</dbReference>
<dbReference type="PANTHER" id="PTHR13794">
    <property type="entry name" value="ENOLASE SUPERFAMILY, MANDELATE RACEMASE"/>
    <property type="match status" value="1"/>
</dbReference>
<dbReference type="Pfam" id="PF02746">
    <property type="entry name" value="MR_MLE_N"/>
    <property type="match status" value="1"/>
</dbReference>
<geneLocation type="plasmid" evidence="5">
    <name>2</name>
</geneLocation>
<dbReference type="SUPFAM" id="SSF54826">
    <property type="entry name" value="Enolase N-terminal domain-like"/>
    <property type="match status" value="1"/>
</dbReference>
<evidence type="ECO:0000256" key="2">
    <source>
        <dbReference type="ARBA" id="ARBA00022723"/>
    </source>
</evidence>
<keyword evidence="5" id="KW-0614">Plasmid</keyword>
<name>Q11AU3_CHESB</name>
<dbReference type="InterPro" id="IPR046945">
    <property type="entry name" value="RHMD-like"/>
</dbReference>
<evidence type="ECO:0000256" key="3">
    <source>
        <dbReference type="ARBA" id="ARBA00022842"/>
    </source>
</evidence>
<dbReference type="SUPFAM" id="SSF51604">
    <property type="entry name" value="Enolase C-terminal domain-like"/>
    <property type="match status" value="1"/>
</dbReference>
<dbReference type="GO" id="GO:0016052">
    <property type="term" value="P:carbohydrate catabolic process"/>
    <property type="evidence" value="ECO:0007669"/>
    <property type="project" value="TreeGrafter"/>
</dbReference>
<feature type="domain" description="Mandelate racemase/muconate lactonizing enzyme C-terminal" evidence="4">
    <location>
        <begin position="141"/>
        <end position="263"/>
    </location>
</feature>